<reference evidence="2 3" key="1">
    <citation type="submission" date="2017-06" db="EMBL/GenBank/DDBJ databases">
        <title>Draft Genome Sequence of Natranaerobius trueperi halophilic, alkalithermophilic bacteria from soda lakes.</title>
        <authorList>
            <person name="Zhao B."/>
        </authorList>
    </citation>
    <scope>NUCLEOTIDE SEQUENCE [LARGE SCALE GENOMIC DNA]</scope>
    <source>
        <strain evidence="2 3">DSM 18760</strain>
    </source>
</reference>
<dbReference type="AlphaFoldDB" id="A0A226BZT8"/>
<evidence type="ECO:0000259" key="1">
    <source>
        <dbReference type="Pfam" id="PF01248"/>
    </source>
</evidence>
<dbReference type="SUPFAM" id="SSF55315">
    <property type="entry name" value="L30e-like"/>
    <property type="match status" value="1"/>
</dbReference>
<dbReference type="GO" id="GO:0005840">
    <property type="term" value="C:ribosome"/>
    <property type="evidence" value="ECO:0007669"/>
    <property type="project" value="UniProtKB-KW"/>
</dbReference>
<dbReference type="OrthoDB" id="2353623at2"/>
<dbReference type="PRINTS" id="PR00884">
    <property type="entry name" value="RIBOSOMALHS6"/>
</dbReference>
<proteinExistence type="predicted"/>
<keyword evidence="2" id="KW-0687">Ribonucleoprotein</keyword>
<dbReference type="InterPro" id="IPR004038">
    <property type="entry name" value="Ribosomal_eL8/eL30/eS12/Gad45"/>
</dbReference>
<organism evidence="2 3">
    <name type="scientific">Natranaerobius trueperi</name>
    <dbReference type="NCBI Taxonomy" id="759412"/>
    <lineage>
        <taxon>Bacteria</taxon>
        <taxon>Bacillati</taxon>
        <taxon>Bacillota</taxon>
        <taxon>Clostridia</taxon>
        <taxon>Natranaerobiales</taxon>
        <taxon>Natranaerobiaceae</taxon>
        <taxon>Natranaerobius</taxon>
    </lineage>
</organism>
<dbReference type="RefSeq" id="WP_089022827.1">
    <property type="nucleotide sequence ID" value="NZ_NIQC01000004.1"/>
</dbReference>
<accession>A0A226BZT8</accession>
<evidence type="ECO:0000313" key="2">
    <source>
        <dbReference type="EMBL" id="OWZ84496.1"/>
    </source>
</evidence>
<keyword evidence="2" id="KW-0689">Ribosomal protein</keyword>
<feature type="domain" description="Ribosomal protein eL8/eL30/eS12/Gadd45" evidence="1">
    <location>
        <begin position="3"/>
        <end position="80"/>
    </location>
</feature>
<dbReference type="EMBL" id="NIQC01000004">
    <property type="protein sequence ID" value="OWZ84496.1"/>
    <property type="molecule type" value="Genomic_DNA"/>
</dbReference>
<dbReference type="Proteomes" id="UP000214588">
    <property type="component" value="Unassembled WGS sequence"/>
</dbReference>
<keyword evidence="3" id="KW-1185">Reference proteome</keyword>
<dbReference type="Gene3D" id="3.30.1330.30">
    <property type="match status" value="1"/>
</dbReference>
<comment type="caution">
    <text evidence="2">The sequence shown here is derived from an EMBL/GenBank/DDBJ whole genome shotgun (WGS) entry which is preliminary data.</text>
</comment>
<evidence type="ECO:0000313" key="3">
    <source>
        <dbReference type="Proteomes" id="UP000214588"/>
    </source>
</evidence>
<dbReference type="InterPro" id="IPR029064">
    <property type="entry name" value="Ribosomal_eL30-like_sf"/>
</dbReference>
<name>A0A226BZT8_9FIRM</name>
<gene>
    <name evidence="2" type="ORF">CDO51_03035</name>
</gene>
<protein>
    <submittedName>
        <fullName evidence="2">50S ribosomal protein L7Ae-like protein</fullName>
    </submittedName>
</protein>
<sequence length="82" mass="9017">MSLEKLNQAKEKVVGVKETLRAIDEGEAKTIYIAKDADENIVKPLKLKCEEKQIDIVQVTSMKELGEAAGIEVKATSACIRD</sequence>
<dbReference type="Pfam" id="PF01248">
    <property type="entry name" value="Ribosomal_L7Ae"/>
    <property type="match status" value="1"/>
</dbReference>